<proteinExistence type="predicted"/>
<dbReference type="GO" id="GO:0016757">
    <property type="term" value="F:glycosyltransferase activity"/>
    <property type="evidence" value="ECO:0007669"/>
    <property type="project" value="InterPro"/>
</dbReference>
<keyword evidence="3" id="KW-0808">Transferase</keyword>
<evidence type="ECO:0000313" key="3">
    <source>
        <dbReference type="EMBL" id="TWV60942.1"/>
    </source>
</evidence>
<dbReference type="EMBL" id="VOHW01000007">
    <property type="protein sequence ID" value="TWV60942.1"/>
    <property type="molecule type" value="Genomic_DNA"/>
</dbReference>
<reference evidence="3 4" key="2">
    <citation type="submission" date="2019-07" db="EMBL/GenBank/DDBJ databases">
        <title>Genome sequencing of Parabacteroides distasonis iSURF_7.</title>
        <authorList>
            <person name="Degefu H.N."/>
            <person name="Ruoff K.L."/>
            <person name="Price C.E."/>
            <person name="Valls R.A."/>
            <person name="O'Toole G.A."/>
        </authorList>
    </citation>
    <scope>NUCLEOTIDE SEQUENCE [LARGE SCALE GENOMIC DNA]</scope>
    <source>
        <strain evidence="3 4">CFPLTA003_1B</strain>
    </source>
</reference>
<dbReference type="Proteomes" id="UP000461276">
    <property type="component" value="Unassembled WGS sequence"/>
</dbReference>
<dbReference type="CDD" id="cd03811">
    <property type="entry name" value="GT4_GT28_WabH-like"/>
    <property type="match status" value="1"/>
</dbReference>
<dbReference type="Proteomes" id="UP000315827">
    <property type="component" value="Unassembled WGS sequence"/>
</dbReference>
<evidence type="ECO:0000259" key="1">
    <source>
        <dbReference type="Pfam" id="PF00534"/>
    </source>
</evidence>
<dbReference type="PANTHER" id="PTHR12526:SF630">
    <property type="entry name" value="GLYCOSYLTRANSFERASE"/>
    <property type="match status" value="1"/>
</dbReference>
<dbReference type="InterPro" id="IPR001296">
    <property type="entry name" value="Glyco_trans_1"/>
</dbReference>
<evidence type="ECO:0000313" key="2">
    <source>
        <dbReference type="EMBL" id="MRY94926.1"/>
    </source>
</evidence>
<organism evidence="3 4">
    <name type="scientific">Parabacteroides distasonis</name>
    <dbReference type="NCBI Taxonomy" id="823"/>
    <lineage>
        <taxon>Bacteria</taxon>
        <taxon>Pseudomonadati</taxon>
        <taxon>Bacteroidota</taxon>
        <taxon>Bacteroidia</taxon>
        <taxon>Bacteroidales</taxon>
        <taxon>Tannerellaceae</taxon>
        <taxon>Parabacteroides</taxon>
    </lineage>
</organism>
<gene>
    <name evidence="3" type="ORF">FSA05_12230</name>
    <name evidence="2" type="ORF">GKD67_17160</name>
</gene>
<dbReference type="PANTHER" id="PTHR12526">
    <property type="entry name" value="GLYCOSYLTRANSFERASE"/>
    <property type="match status" value="1"/>
</dbReference>
<dbReference type="SUPFAM" id="SSF53756">
    <property type="entry name" value="UDP-Glycosyltransferase/glycogen phosphorylase"/>
    <property type="match status" value="1"/>
</dbReference>
<protein>
    <submittedName>
        <fullName evidence="3">Glycosyltransferase</fullName>
    </submittedName>
</protein>
<dbReference type="Gene3D" id="3.40.50.2000">
    <property type="entry name" value="Glycogen Phosphorylase B"/>
    <property type="match status" value="2"/>
</dbReference>
<dbReference type="RefSeq" id="WP_009276590.1">
    <property type="nucleotide sequence ID" value="NZ_CAXSUO010000007.1"/>
</dbReference>
<sequence length="374" mass="43356">MLKNRILFIMPSLSGGGAEKVLIDVLKYTDYSKYDVDLCLIINRGVYLDEIPSFVNRKCVYCENDGLLYKLHFVLAKYFNISCFQLYRINRVVEQNYDVIISFMEGISVKFHSYVLNKGRTNVSWIHIDLLTKHYTNHYFYSFLEERSIYKRMDKIAFVSDDAKRGFVKLFNVDGQLTTIYNPIDRENIVLLSKKNVIDKNRFTICSVGRLMPQKAYDRMVRLAYHLKKNNVDVDFWILGTGYLEAELRRLARDLSVEDMVHFLGFKSNPYPYIAASDLFLSTSMTEGYPLVICEALCLGKPIIATAVSGSKEILADSEYGLLSEEDDDSLLKNTLRMITNNSLREYYSNRAVEKSLDFDVQSTVDNIYKFIKQ</sequence>
<name>A0A5C6KC70_PARDI</name>
<dbReference type="Pfam" id="PF00534">
    <property type="entry name" value="Glycos_transf_1"/>
    <property type="match status" value="1"/>
</dbReference>
<feature type="domain" description="Glycosyl transferase family 1" evidence="1">
    <location>
        <begin position="193"/>
        <end position="352"/>
    </location>
</feature>
<reference evidence="2 5" key="1">
    <citation type="journal article" date="2019" name="Nat. Med.">
        <title>A library of human gut bacterial isolates paired with longitudinal multiomics data enables mechanistic microbiome research.</title>
        <authorList>
            <person name="Poyet M."/>
            <person name="Groussin M."/>
            <person name="Gibbons S.M."/>
            <person name="Avila-Pacheco J."/>
            <person name="Jiang X."/>
            <person name="Kearney S.M."/>
            <person name="Perrotta A.R."/>
            <person name="Berdy B."/>
            <person name="Zhao S."/>
            <person name="Lieberman T.D."/>
            <person name="Swanson P.K."/>
            <person name="Smith M."/>
            <person name="Roesemann S."/>
            <person name="Alexander J.E."/>
            <person name="Rich S.A."/>
            <person name="Livny J."/>
            <person name="Vlamakis H."/>
            <person name="Clish C."/>
            <person name="Bullock K."/>
            <person name="Deik A."/>
            <person name="Scott J."/>
            <person name="Pierce K.A."/>
            <person name="Xavier R.J."/>
            <person name="Alm E.J."/>
        </authorList>
    </citation>
    <scope>NUCLEOTIDE SEQUENCE [LARGE SCALE GENOMIC DNA]</scope>
    <source>
        <strain evidence="2 5">BIOML-A9</strain>
    </source>
</reference>
<comment type="caution">
    <text evidence="3">The sequence shown here is derived from an EMBL/GenBank/DDBJ whole genome shotgun (WGS) entry which is preliminary data.</text>
</comment>
<evidence type="ECO:0000313" key="4">
    <source>
        <dbReference type="Proteomes" id="UP000315827"/>
    </source>
</evidence>
<accession>A0A5C6KC70</accession>
<evidence type="ECO:0000313" key="5">
    <source>
        <dbReference type="Proteomes" id="UP000461276"/>
    </source>
</evidence>
<dbReference type="EMBL" id="WKMY01000014">
    <property type="protein sequence ID" value="MRY94926.1"/>
    <property type="molecule type" value="Genomic_DNA"/>
</dbReference>
<dbReference type="AlphaFoldDB" id="A0A5C6KC70"/>